<keyword evidence="1" id="KW-0677">Repeat</keyword>
<evidence type="ECO:0000313" key="7">
    <source>
        <dbReference type="Proteomes" id="UP001195483"/>
    </source>
</evidence>
<evidence type="ECO:0000256" key="4">
    <source>
        <dbReference type="SAM" id="SignalP"/>
    </source>
</evidence>
<keyword evidence="4" id="KW-0732">Signal</keyword>
<protein>
    <recommendedName>
        <fullName evidence="5">SLH domain-containing protein</fullName>
    </recommendedName>
</protein>
<feature type="chain" id="PRO_5041970873" description="SLH domain-containing protein" evidence="4">
    <location>
        <begin position="22"/>
        <end position="373"/>
    </location>
</feature>
<gene>
    <name evidence="6" type="ORF">CHS0354_026837</name>
</gene>
<dbReference type="PROSITE" id="PS50005">
    <property type="entry name" value="TPR"/>
    <property type="match status" value="1"/>
</dbReference>
<feature type="repeat" description="TPR" evidence="3">
    <location>
        <begin position="39"/>
        <end position="72"/>
    </location>
</feature>
<evidence type="ECO:0000313" key="6">
    <source>
        <dbReference type="EMBL" id="KAK3604036.1"/>
    </source>
</evidence>
<feature type="signal peptide" evidence="4">
    <location>
        <begin position="1"/>
        <end position="21"/>
    </location>
</feature>
<evidence type="ECO:0000259" key="5">
    <source>
        <dbReference type="PROSITE" id="PS51272"/>
    </source>
</evidence>
<evidence type="ECO:0000256" key="2">
    <source>
        <dbReference type="ARBA" id="ARBA00022803"/>
    </source>
</evidence>
<dbReference type="Proteomes" id="UP001195483">
    <property type="component" value="Unassembled WGS sequence"/>
</dbReference>
<evidence type="ECO:0000256" key="1">
    <source>
        <dbReference type="ARBA" id="ARBA00022737"/>
    </source>
</evidence>
<accession>A0AAE0W769</accession>
<dbReference type="EMBL" id="JAEAOA010001598">
    <property type="protein sequence ID" value="KAK3604036.1"/>
    <property type="molecule type" value="Genomic_DNA"/>
</dbReference>
<dbReference type="PROSITE" id="PS51272">
    <property type="entry name" value="SLH"/>
    <property type="match status" value="1"/>
</dbReference>
<reference evidence="6" key="3">
    <citation type="submission" date="2023-05" db="EMBL/GenBank/DDBJ databases">
        <authorList>
            <person name="Smith C.H."/>
        </authorList>
    </citation>
    <scope>NUCLEOTIDE SEQUENCE</scope>
    <source>
        <strain evidence="6">CHS0354</strain>
        <tissue evidence="6">Mantle</tissue>
    </source>
</reference>
<name>A0AAE0W769_9BIVA</name>
<feature type="domain" description="SLH" evidence="5">
    <location>
        <begin position="243"/>
        <end position="308"/>
    </location>
</feature>
<dbReference type="Gene3D" id="1.25.40.10">
    <property type="entry name" value="Tetratricopeptide repeat domain"/>
    <property type="match status" value="1"/>
</dbReference>
<dbReference type="Pfam" id="PF07719">
    <property type="entry name" value="TPR_2"/>
    <property type="match status" value="1"/>
</dbReference>
<dbReference type="InterPro" id="IPR011990">
    <property type="entry name" value="TPR-like_helical_dom_sf"/>
</dbReference>
<reference evidence="6" key="1">
    <citation type="journal article" date="2021" name="Genome Biol. Evol.">
        <title>A High-Quality Reference Genome for a Parasitic Bivalve with Doubly Uniparental Inheritance (Bivalvia: Unionida).</title>
        <authorList>
            <person name="Smith C.H."/>
        </authorList>
    </citation>
    <scope>NUCLEOTIDE SEQUENCE</scope>
    <source>
        <strain evidence="6">CHS0354</strain>
    </source>
</reference>
<keyword evidence="2 3" id="KW-0802">TPR repeat</keyword>
<dbReference type="Pfam" id="PF00395">
    <property type="entry name" value="SLH"/>
    <property type="match status" value="1"/>
</dbReference>
<dbReference type="SUPFAM" id="SSF48452">
    <property type="entry name" value="TPR-like"/>
    <property type="match status" value="1"/>
</dbReference>
<dbReference type="AlphaFoldDB" id="A0AAE0W769"/>
<evidence type="ECO:0000256" key="3">
    <source>
        <dbReference type="PROSITE-ProRule" id="PRU00339"/>
    </source>
</evidence>
<organism evidence="6 7">
    <name type="scientific">Potamilus streckersoni</name>
    <dbReference type="NCBI Taxonomy" id="2493646"/>
    <lineage>
        <taxon>Eukaryota</taxon>
        <taxon>Metazoa</taxon>
        <taxon>Spiralia</taxon>
        <taxon>Lophotrochozoa</taxon>
        <taxon>Mollusca</taxon>
        <taxon>Bivalvia</taxon>
        <taxon>Autobranchia</taxon>
        <taxon>Heteroconchia</taxon>
        <taxon>Palaeoheterodonta</taxon>
        <taxon>Unionida</taxon>
        <taxon>Unionoidea</taxon>
        <taxon>Unionidae</taxon>
        <taxon>Ambleminae</taxon>
        <taxon>Lampsilini</taxon>
        <taxon>Potamilus</taxon>
    </lineage>
</organism>
<proteinExistence type="predicted"/>
<dbReference type="InterPro" id="IPR001119">
    <property type="entry name" value="SLH_dom"/>
</dbReference>
<reference evidence="6" key="2">
    <citation type="journal article" date="2021" name="Genome Biol. Evol.">
        <title>Developing a high-quality reference genome for a parasitic bivalve with doubly uniparental inheritance (Bivalvia: Unionida).</title>
        <authorList>
            <person name="Smith C.H."/>
        </authorList>
    </citation>
    <scope>NUCLEOTIDE SEQUENCE</scope>
    <source>
        <strain evidence="6">CHS0354</strain>
        <tissue evidence="6">Mantle</tissue>
    </source>
</reference>
<dbReference type="SMART" id="SM00028">
    <property type="entry name" value="TPR"/>
    <property type="match status" value="1"/>
</dbReference>
<dbReference type="PROSITE" id="PS51257">
    <property type="entry name" value="PROKAR_LIPOPROTEIN"/>
    <property type="match status" value="1"/>
</dbReference>
<dbReference type="InterPro" id="IPR013105">
    <property type="entry name" value="TPR_2"/>
</dbReference>
<sequence>MKKYTVALLAILFTAISAVSCSDSKPEPTRAAAGNLDKPEFHTARGDEYLSKGNYADAQNSYERALELAPSDINGKSGKYLAQIYTASEPGNAALVKKDAETALSGLNALKKEAASDAEKARVSIFLIRGYSVAKLSSDWYTRSQSEYDTVKKLGVSAESAEFYMAEADAQKFAVKSAIDRYERVIAVKGVHASEADRKLEKMQKIRRAIPSTTVGRDIAYEDEISRADTAGLLLTRTTLTEKRVQKAIDIQGHVMLDVINSVLNLGIRGLEADASGKFYPDKPITRAEFAVILEDILIRLTSQPQLATKYIGEDSPFPDVSPDKWFYNAARVSVERQFIEIPNKINGEFRPSDPVSGADSLIAVRILKDGLK</sequence>
<dbReference type="InterPro" id="IPR019734">
    <property type="entry name" value="TPR_rpt"/>
</dbReference>
<comment type="caution">
    <text evidence="6">The sequence shown here is derived from an EMBL/GenBank/DDBJ whole genome shotgun (WGS) entry which is preliminary data.</text>
</comment>
<keyword evidence="7" id="KW-1185">Reference proteome</keyword>